<evidence type="ECO:0000259" key="2">
    <source>
        <dbReference type="Pfam" id="PF13472"/>
    </source>
</evidence>
<keyword evidence="4" id="KW-1185">Reference proteome</keyword>
<dbReference type="SUPFAM" id="SSF52266">
    <property type="entry name" value="SGNH hydrolase"/>
    <property type="match status" value="1"/>
</dbReference>
<dbReference type="Pfam" id="PF13472">
    <property type="entry name" value="Lipase_GDSL_2"/>
    <property type="match status" value="1"/>
</dbReference>
<keyword evidence="1" id="KW-0732">Signal</keyword>
<dbReference type="RefSeq" id="WP_272652361.1">
    <property type="nucleotide sequence ID" value="NZ_JAZDDG010000008.1"/>
</dbReference>
<dbReference type="Proteomes" id="UP001356308">
    <property type="component" value="Unassembled WGS sequence"/>
</dbReference>
<feature type="chain" id="PRO_5047102665" evidence="1">
    <location>
        <begin position="24"/>
        <end position="222"/>
    </location>
</feature>
<dbReference type="CDD" id="cd04502">
    <property type="entry name" value="SGNH_hydrolase_like_7"/>
    <property type="match status" value="1"/>
</dbReference>
<dbReference type="Gene3D" id="3.40.50.1110">
    <property type="entry name" value="SGNH hydrolase"/>
    <property type="match status" value="1"/>
</dbReference>
<dbReference type="InterPro" id="IPR013830">
    <property type="entry name" value="SGNH_hydro"/>
</dbReference>
<proteinExistence type="predicted"/>
<sequence>MKHILKLLPICIIFLGTISCLHAQNSERFANEVNELSKRNDSLWNKKRETIIFTGSSSIRKWDNLQESFPDHQVLNSGFGGSEATDLLYYLDTLVIKYNPTKVFIYEGDNDISAKKKPNEIIETTEAIVEKIRRRNSNVKIVLISAKPSISRWKLRRKYKRLNRKFKRMTKKDESLLFVDVWHPMLNKRKLMKDLFVSDGLHMNAKGYDIWYNTMQHLVNNP</sequence>
<dbReference type="InterPro" id="IPR036514">
    <property type="entry name" value="SGNH_hydro_sf"/>
</dbReference>
<evidence type="ECO:0000256" key="1">
    <source>
        <dbReference type="SAM" id="SignalP"/>
    </source>
</evidence>
<dbReference type="PANTHER" id="PTHR30383:SF5">
    <property type="entry name" value="SGNH HYDROLASE-TYPE ESTERASE DOMAIN-CONTAINING PROTEIN"/>
    <property type="match status" value="1"/>
</dbReference>
<evidence type="ECO:0000313" key="4">
    <source>
        <dbReference type="Proteomes" id="UP001356308"/>
    </source>
</evidence>
<comment type="caution">
    <text evidence="3">The sequence shown here is derived from an EMBL/GenBank/DDBJ whole genome shotgun (WGS) entry which is preliminary data.</text>
</comment>
<accession>A0ABU7IXG2</accession>
<dbReference type="PROSITE" id="PS51257">
    <property type="entry name" value="PROKAR_LIPOPROTEIN"/>
    <property type="match status" value="1"/>
</dbReference>
<dbReference type="InterPro" id="IPR051532">
    <property type="entry name" value="Ester_Hydrolysis_Enzymes"/>
</dbReference>
<dbReference type="EMBL" id="JAZDDG010000008">
    <property type="protein sequence ID" value="MEE1977679.1"/>
    <property type="molecule type" value="Genomic_DNA"/>
</dbReference>
<feature type="signal peptide" evidence="1">
    <location>
        <begin position="1"/>
        <end position="23"/>
    </location>
</feature>
<reference evidence="3 4" key="1">
    <citation type="submission" date="2024-01" db="EMBL/GenBank/DDBJ databases">
        <title>Maribacter spp. originated from different algae showed divergent polysaccharides utilization ability.</title>
        <authorList>
            <person name="Wang H."/>
            <person name="Wu Y."/>
        </authorList>
    </citation>
    <scope>NUCLEOTIDE SEQUENCE [LARGE SCALE GENOMIC DNA]</scope>
    <source>
        <strain evidence="3 4">PR1</strain>
    </source>
</reference>
<protein>
    <submittedName>
        <fullName evidence="3">SGNH/GDSL hydrolase family protein</fullName>
    </submittedName>
</protein>
<feature type="domain" description="SGNH hydrolase-type esterase" evidence="2">
    <location>
        <begin position="59"/>
        <end position="210"/>
    </location>
</feature>
<dbReference type="PANTHER" id="PTHR30383">
    <property type="entry name" value="THIOESTERASE 1/PROTEASE 1/LYSOPHOSPHOLIPASE L1"/>
    <property type="match status" value="1"/>
</dbReference>
<organism evidence="3 4">
    <name type="scientific">Maribacter cobaltidurans</name>
    <dbReference type="NCBI Taxonomy" id="1178778"/>
    <lineage>
        <taxon>Bacteria</taxon>
        <taxon>Pseudomonadati</taxon>
        <taxon>Bacteroidota</taxon>
        <taxon>Flavobacteriia</taxon>
        <taxon>Flavobacteriales</taxon>
        <taxon>Flavobacteriaceae</taxon>
        <taxon>Maribacter</taxon>
    </lineage>
</organism>
<gene>
    <name evidence="3" type="ORF">V1I91_16490</name>
</gene>
<evidence type="ECO:0000313" key="3">
    <source>
        <dbReference type="EMBL" id="MEE1977679.1"/>
    </source>
</evidence>
<dbReference type="GO" id="GO:0016787">
    <property type="term" value="F:hydrolase activity"/>
    <property type="evidence" value="ECO:0007669"/>
    <property type="project" value="UniProtKB-KW"/>
</dbReference>
<name>A0ABU7IXG2_9FLAO</name>
<keyword evidence="3" id="KW-0378">Hydrolase</keyword>